<keyword evidence="3 5" id="KW-0863">Zinc-finger</keyword>
<evidence type="ECO:0000256" key="1">
    <source>
        <dbReference type="ARBA" id="ARBA00022723"/>
    </source>
</evidence>
<dbReference type="Pfam" id="PF00096">
    <property type="entry name" value="zf-C2H2"/>
    <property type="match status" value="1"/>
</dbReference>
<evidence type="ECO:0000256" key="2">
    <source>
        <dbReference type="ARBA" id="ARBA00022737"/>
    </source>
</evidence>
<feature type="domain" description="C2H2-type" evidence="6">
    <location>
        <begin position="480"/>
        <end position="507"/>
    </location>
</feature>
<dbReference type="SUPFAM" id="SSF57667">
    <property type="entry name" value="beta-beta-alpha zinc fingers"/>
    <property type="match status" value="4"/>
</dbReference>
<feature type="domain" description="C2H2-type" evidence="6">
    <location>
        <begin position="508"/>
        <end position="535"/>
    </location>
</feature>
<feature type="domain" description="C2H2-type" evidence="6">
    <location>
        <begin position="340"/>
        <end position="368"/>
    </location>
</feature>
<reference evidence="7 8" key="1">
    <citation type="submission" date="2023-11" db="EMBL/GenBank/DDBJ databases">
        <authorList>
            <person name="Hedman E."/>
            <person name="Englund M."/>
            <person name="Stromberg M."/>
            <person name="Nyberg Akerstrom W."/>
            <person name="Nylinder S."/>
            <person name="Jareborg N."/>
            <person name="Kallberg Y."/>
            <person name="Kronander E."/>
        </authorList>
    </citation>
    <scope>NUCLEOTIDE SEQUENCE [LARGE SCALE GENOMIC DNA]</scope>
</reference>
<keyword evidence="8" id="KW-1185">Reference proteome</keyword>
<protein>
    <recommendedName>
        <fullName evidence="6">C2H2-type domain-containing protein</fullName>
    </recommendedName>
</protein>
<dbReference type="InterPro" id="IPR036236">
    <property type="entry name" value="Znf_C2H2_sf"/>
</dbReference>
<sequence>MRRRRILAILFNNTTIIPFKWCGNYICFYCGLKFVQYKELYEHTKSHRPYDIQDVSLKCDPTKSFKEHLQYFGEPKFDLSNLICELCERSFDDLSAVIDHLIDEHKFDIDKEVDISAGGYNLKDLKCALCDKKLDCIEDLISHVYTKHSQRSSPVKDFRQSETWETPAKQTRLNTKYSKGLPSKFLESRQLKKGNNRRRYTGKHDKSSKSLGISRRQMIKMNRKNLACIIKMSTAMPFKYYQNRFTCFYCSKTFLEHEEMREHTISVHSFAEIEGSLSEILKKFTSRATVDISSLSCRVCNENLEDLDKLIDHLIVAHHVKCDRSVTGAIQAFKLVKYEMKCPSCPNKFSYFNTLLKHINEEHKAKSHLCSTCGVRFGSEAVLTSHVTRTHGKAAFQCTECNASFKVLIKLKSHKARAHGSKEFSCSMCDEKFLTDYGKHKHLLTMHGVGHRCTHCDRMFIKDSFMRNHVRRIHLVEREIECTVCKKKFFDKEQLKFHMVKHIGSRDFHCDVCGKSFFWKKNLRVHINSHNKHTPVSVKSI</sequence>
<dbReference type="Gene3D" id="3.30.160.60">
    <property type="entry name" value="Classic Zinc Finger"/>
    <property type="match status" value="5"/>
</dbReference>
<dbReference type="PROSITE" id="PS00028">
    <property type="entry name" value="ZINC_FINGER_C2H2_1"/>
    <property type="match status" value="10"/>
</dbReference>
<dbReference type="PANTHER" id="PTHR24379">
    <property type="entry name" value="KRAB AND ZINC FINGER DOMAIN-CONTAINING"/>
    <property type="match status" value="1"/>
</dbReference>
<evidence type="ECO:0000259" key="6">
    <source>
        <dbReference type="PROSITE" id="PS50157"/>
    </source>
</evidence>
<comment type="caution">
    <text evidence="7">The sequence shown here is derived from an EMBL/GenBank/DDBJ whole genome shotgun (WGS) entry which is preliminary data.</text>
</comment>
<accession>A0AAV1KX44</accession>
<dbReference type="InterPro" id="IPR041661">
    <property type="entry name" value="ZN622/Rei1/Reh1_Znf-C2H2"/>
</dbReference>
<dbReference type="PROSITE" id="PS50157">
    <property type="entry name" value="ZINC_FINGER_C2H2_2"/>
    <property type="match status" value="8"/>
</dbReference>
<name>A0AAV1KX44_9NEOP</name>
<evidence type="ECO:0000256" key="3">
    <source>
        <dbReference type="ARBA" id="ARBA00022771"/>
    </source>
</evidence>
<feature type="domain" description="C2H2-type" evidence="6">
    <location>
        <begin position="368"/>
        <end position="391"/>
    </location>
</feature>
<dbReference type="EMBL" id="CAVLGL010000082">
    <property type="protein sequence ID" value="CAK1587588.1"/>
    <property type="molecule type" value="Genomic_DNA"/>
</dbReference>
<dbReference type="Pfam" id="PF13912">
    <property type="entry name" value="zf-C2H2_6"/>
    <property type="match status" value="3"/>
</dbReference>
<organism evidence="7 8">
    <name type="scientific">Parnassius mnemosyne</name>
    <name type="common">clouded apollo</name>
    <dbReference type="NCBI Taxonomy" id="213953"/>
    <lineage>
        <taxon>Eukaryota</taxon>
        <taxon>Metazoa</taxon>
        <taxon>Ecdysozoa</taxon>
        <taxon>Arthropoda</taxon>
        <taxon>Hexapoda</taxon>
        <taxon>Insecta</taxon>
        <taxon>Pterygota</taxon>
        <taxon>Neoptera</taxon>
        <taxon>Endopterygota</taxon>
        <taxon>Lepidoptera</taxon>
        <taxon>Glossata</taxon>
        <taxon>Ditrysia</taxon>
        <taxon>Papilionoidea</taxon>
        <taxon>Papilionidae</taxon>
        <taxon>Parnassiinae</taxon>
        <taxon>Parnassini</taxon>
        <taxon>Parnassius</taxon>
        <taxon>Driopa</taxon>
    </lineage>
</organism>
<evidence type="ECO:0000313" key="7">
    <source>
        <dbReference type="EMBL" id="CAK1587588.1"/>
    </source>
</evidence>
<feature type="domain" description="C2H2-type" evidence="6">
    <location>
        <begin position="396"/>
        <end position="424"/>
    </location>
</feature>
<dbReference type="PANTHER" id="PTHR24379:SF121">
    <property type="entry name" value="C2H2-TYPE DOMAIN-CONTAINING PROTEIN"/>
    <property type="match status" value="1"/>
</dbReference>
<dbReference type="GO" id="GO:0008270">
    <property type="term" value="F:zinc ion binding"/>
    <property type="evidence" value="ECO:0007669"/>
    <property type="project" value="UniProtKB-KW"/>
</dbReference>
<dbReference type="FunFam" id="3.30.160.60:FF:000065">
    <property type="entry name" value="B-cell CLL/lymphoma 6, member B"/>
    <property type="match status" value="1"/>
</dbReference>
<dbReference type="SMART" id="SM00355">
    <property type="entry name" value="ZnF_C2H2"/>
    <property type="match status" value="12"/>
</dbReference>
<keyword evidence="1" id="KW-0479">Metal-binding</keyword>
<dbReference type="Pfam" id="PF12756">
    <property type="entry name" value="zf-C2H2_2"/>
    <property type="match status" value="1"/>
</dbReference>
<evidence type="ECO:0000313" key="8">
    <source>
        <dbReference type="Proteomes" id="UP001314205"/>
    </source>
</evidence>
<evidence type="ECO:0000256" key="4">
    <source>
        <dbReference type="ARBA" id="ARBA00022833"/>
    </source>
</evidence>
<feature type="domain" description="C2H2-type" evidence="6">
    <location>
        <begin position="25"/>
        <end position="47"/>
    </location>
</feature>
<feature type="domain" description="C2H2-type" evidence="6">
    <location>
        <begin position="245"/>
        <end position="273"/>
    </location>
</feature>
<keyword evidence="2" id="KW-0677">Repeat</keyword>
<feature type="domain" description="C2H2-type" evidence="6">
    <location>
        <begin position="451"/>
        <end position="479"/>
    </location>
</feature>
<gene>
    <name evidence="7" type="ORF">PARMNEM_LOCUS8360</name>
</gene>
<keyword evidence="4" id="KW-0862">Zinc</keyword>
<dbReference type="Proteomes" id="UP001314205">
    <property type="component" value="Unassembled WGS sequence"/>
</dbReference>
<evidence type="ECO:0000256" key="5">
    <source>
        <dbReference type="PROSITE-ProRule" id="PRU00042"/>
    </source>
</evidence>
<dbReference type="InterPro" id="IPR013087">
    <property type="entry name" value="Znf_C2H2_type"/>
</dbReference>
<proteinExistence type="predicted"/>
<dbReference type="AlphaFoldDB" id="A0AAV1KX44"/>